<dbReference type="Pfam" id="PF01588">
    <property type="entry name" value="tRNA_bind"/>
    <property type="match status" value="1"/>
</dbReference>
<dbReference type="OrthoDB" id="197206at2759"/>
<dbReference type="SMR" id="A0A482X228"/>
<keyword evidence="1 3" id="KW-0820">tRNA-binding</keyword>
<comment type="caution">
    <text evidence="7">The sequence shown here is derived from an EMBL/GenBank/DDBJ whole genome shotgun (WGS) entry which is preliminary data.</text>
</comment>
<dbReference type="InParanoid" id="A0A482X228"/>
<name>A0A482X228_LAOST</name>
<protein>
    <recommendedName>
        <fullName evidence="6">tRNA-binding domain-containing protein</fullName>
    </recommendedName>
</protein>
<evidence type="ECO:0000256" key="5">
    <source>
        <dbReference type="SAM" id="MobiDB-lite"/>
    </source>
</evidence>
<sequence length="289" mass="32272">MRFLTLLRYPQFRFRMAENDTLKLKNLASEIESLISVVQKEIGDFVSATATRLENENASLEKEILKSKEELINLQKKNGISQVDTPAGNISKTPKPDKKQEQKPKTTKNTTSTSKTQPQEKAAVPIHFGRIDLRAGKILEVTEHPQGENLYIEKIDVGEEQPRTIISGIRKHITKENLLETPVVVVCNLKPANLRGVKSFGMLLCAVSDKTVEPVRSPTDAQPGQRLQVEGIETNPDKELNPKEKVFETVVKDLRINNEKVLVYKNIAVTCGDSKALITTKNMSDCTVA</sequence>
<evidence type="ECO:0000256" key="4">
    <source>
        <dbReference type="SAM" id="Coils"/>
    </source>
</evidence>
<dbReference type="STRING" id="195883.A0A482X228"/>
<dbReference type="Proteomes" id="UP000291343">
    <property type="component" value="Unassembled WGS sequence"/>
</dbReference>
<keyword evidence="4" id="KW-0175">Coiled coil</keyword>
<evidence type="ECO:0000313" key="7">
    <source>
        <dbReference type="EMBL" id="RZF39937.1"/>
    </source>
</evidence>
<evidence type="ECO:0000259" key="6">
    <source>
        <dbReference type="PROSITE" id="PS50886"/>
    </source>
</evidence>
<feature type="compositionally biased region" description="Polar residues" evidence="5">
    <location>
        <begin position="82"/>
        <end position="91"/>
    </location>
</feature>
<feature type="region of interest" description="Disordered" evidence="5">
    <location>
        <begin position="82"/>
        <end position="121"/>
    </location>
</feature>
<keyword evidence="2 3" id="KW-0694">RNA-binding</keyword>
<dbReference type="PANTHER" id="PTHR11586:SF33">
    <property type="entry name" value="AMINOACYL TRNA SYNTHASE COMPLEX-INTERACTING MULTIFUNCTIONAL PROTEIN 1"/>
    <property type="match status" value="1"/>
</dbReference>
<proteinExistence type="predicted"/>
<dbReference type="GO" id="GO:0000049">
    <property type="term" value="F:tRNA binding"/>
    <property type="evidence" value="ECO:0007669"/>
    <property type="project" value="UniProtKB-UniRule"/>
</dbReference>
<dbReference type="InterPro" id="IPR012340">
    <property type="entry name" value="NA-bd_OB-fold"/>
</dbReference>
<dbReference type="InterPro" id="IPR051270">
    <property type="entry name" value="Tyrosine-tRNA_ligase_regulator"/>
</dbReference>
<evidence type="ECO:0000313" key="8">
    <source>
        <dbReference type="Proteomes" id="UP000291343"/>
    </source>
</evidence>
<reference evidence="7 8" key="1">
    <citation type="journal article" date="2017" name="Gigascience">
        <title>Genome sequence of the small brown planthopper, Laodelphax striatellus.</title>
        <authorList>
            <person name="Zhu J."/>
            <person name="Jiang F."/>
            <person name="Wang X."/>
            <person name="Yang P."/>
            <person name="Bao Y."/>
            <person name="Zhao W."/>
            <person name="Wang W."/>
            <person name="Lu H."/>
            <person name="Wang Q."/>
            <person name="Cui N."/>
            <person name="Li J."/>
            <person name="Chen X."/>
            <person name="Luo L."/>
            <person name="Yu J."/>
            <person name="Kang L."/>
            <person name="Cui F."/>
        </authorList>
    </citation>
    <scope>NUCLEOTIDE SEQUENCE [LARGE SCALE GENOMIC DNA]</scope>
    <source>
        <strain evidence="7">Lst14</strain>
    </source>
</reference>
<dbReference type="InterPro" id="IPR002547">
    <property type="entry name" value="tRNA-bd_dom"/>
</dbReference>
<dbReference type="PROSITE" id="PS50886">
    <property type="entry name" value="TRBD"/>
    <property type="match status" value="1"/>
</dbReference>
<dbReference type="Gene3D" id="2.40.50.140">
    <property type="entry name" value="Nucleic acid-binding proteins"/>
    <property type="match status" value="1"/>
</dbReference>
<accession>A0A482X228</accession>
<feature type="domain" description="TRNA-binding" evidence="6">
    <location>
        <begin position="127"/>
        <end position="228"/>
    </location>
</feature>
<dbReference type="EMBL" id="QKKF02019433">
    <property type="protein sequence ID" value="RZF39937.1"/>
    <property type="molecule type" value="Genomic_DNA"/>
</dbReference>
<organism evidence="7 8">
    <name type="scientific">Laodelphax striatellus</name>
    <name type="common">Small brown planthopper</name>
    <name type="synonym">Delphax striatella</name>
    <dbReference type="NCBI Taxonomy" id="195883"/>
    <lineage>
        <taxon>Eukaryota</taxon>
        <taxon>Metazoa</taxon>
        <taxon>Ecdysozoa</taxon>
        <taxon>Arthropoda</taxon>
        <taxon>Hexapoda</taxon>
        <taxon>Insecta</taxon>
        <taxon>Pterygota</taxon>
        <taxon>Neoptera</taxon>
        <taxon>Paraneoptera</taxon>
        <taxon>Hemiptera</taxon>
        <taxon>Auchenorrhyncha</taxon>
        <taxon>Fulgoroidea</taxon>
        <taxon>Delphacidae</taxon>
        <taxon>Criomorphinae</taxon>
        <taxon>Laodelphax</taxon>
    </lineage>
</organism>
<feature type="compositionally biased region" description="Low complexity" evidence="5">
    <location>
        <begin position="107"/>
        <end position="119"/>
    </location>
</feature>
<dbReference type="PANTHER" id="PTHR11586">
    <property type="entry name" value="TRNA-AMINOACYLATION COFACTOR ARC1 FAMILY MEMBER"/>
    <property type="match status" value="1"/>
</dbReference>
<feature type="compositionally biased region" description="Basic and acidic residues" evidence="5">
    <location>
        <begin position="94"/>
        <end position="104"/>
    </location>
</feature>
<evidence type="ECO:0000256" key="2">
    <source>
        <dbReference type="ARBA" id="ARBA00022884"/>
    </source>
</evidence>
<evidence type="ECO:0000256" key="1">
    <source>
        <dbReference type="ARBA" id="ARBA00022555"/>
    </source>
</evidence>
<gene>
    <name evidence="7" type="ORF">LSTR_LSTR002340</name>
</gene>
<dbReference type="SUPFAM" id="SSF50249">
    <property type="entry name" value="Nucleic acid-binding proteins"/>
    <property type="match status" value="1"/>
</dbReference>
<dbReference type="AlphaFoldDB" id="A0A482X228"/>
<feature type="coiled-coil region" evidence="4">
    <location>
        <begin position="50"/>
        <end position="77"/>
    </location>
</feature>
<keyword evidence="8" id="KW-1185">Reference proteome</keyword>
<evidence type="ECO:0000256" key="3">
    <source>
        <dbReference type="PROSITE-ProRule" id="PRU00209"/>
    </source>
</evidence>